<dbReference type="AlphaFoldDB" id="A0A9D4G1U3"/>
<evidence type="ECO:0000313" key="2">
    <source>
        <dbReference type="Proteomes" id="UP000828390"/>
    </source>
</evidence>
<evidence type="ECO:0000313" key="1">
    <source>
        <dbReference type="EMBL" id="KAH3807236.1"/>
    </source>
</evidence>
<reference evidence="1" key="1">
    <citation type="journal article" date="2019" name="bioRxiv">
        <title>The Genome of the Zebra Mussel, Dreissena polymorpha: A Resource for Invasive Species Research.</title>
        <authorList>
            <person name="McCartney M.A."/>
            <person name="Auch B."/>
            <person name="Kono T."/>
            <person name="Mallez S."/>
            <person name="Zhang Y."/>
            <person name="Obille A."/>
            <person name="Becker A."/>
            <person name="Abrahante J.E."/>
            <person name="Garbe J."/>
            <person name="Badalamenti J.P."/>
            <person name="Herman A."/>
            <person name="Mangelson H."/>
            <person name="Liachko I."/>
            <person name="Sullivan S."/>
            <person name="Sone E.D."/>
            <person name="Koren S."/>
            <person name="Silverstein K.A.T."/>
            <person name="Beckman K.B."/>
            <person name="Gohl D.M."/>
        </authorList>
    </citation>
    <scope>NUCLEOTIDE SEQUENCE</scope>
    <source>
        <strain evidence="1">Duluth1</strain>
        <tissue evidence="1">Whole animal</tissue>
    </source>
</reference>
<organism evidence="1 2">
    <name type="scientific">Dreissena polymorpha</name>
    <name type="common">Zebra mussel</name>
    <name type="synonym">Mytilus polymorpha</name>
    <dbReference type="NCBI Taxonomy" id="45954"/>
    <lineage>
        <taxon>Eukaryota</taxon>
        <taxon>Metazoa</taxon>
        <taxon>Spiralia</taxon>
        <taxon>Lophotrochozoa</taxon>
        <taxon>Mollusca</taxon>
        <taxon>Bivalvia</taxon>
        <taxon>Autobranchia</taxon>
        <taxon>Heteroconchia</taxon>
        <taxon>Euheterodonta</taxon>
        <taxon>Imparidentia</taxon>
        <taxon>Neoheterodontei</taxon>
        <taxon>Myida</taxon>
        <taxon>Dreissenoidea</taxon>
        <taxon>Dreissenidae</taxon>
        <taxon>Dreissena</taxon>
    </lineage>
</organism>
<reference evidence="1" key="2">
    <citation type="submission" date="2020-11" db="EMBL/GenBank/DDBJ databases">
        <authorList>
            <person name="McCartney M.A."/>
            <person name="Auch B."/>
            <person name="Kono T."/>
            <person name="Mallez S."/>
            <person name="Becker A."/>
            <person name="Gohl D.M."/>
            <person name="Silverstein K.A.T."/>
            <person name="Koren S."/>
            <person name="Bechman K.B."/>
            <person name="Herman A."/>
            <person name="Abrahante J.E."/>
            <person name="Garbe J."/>
        </authorList>
    </citation>
    <scope>NUCLEOTIDE SEQUENCE</scope>
    <source>
        <strain evidence="1">Duluth1</strain>
        <tissue evidence="1">Whole animal</tissue>
    </source>
</reference>
<comment type="caution">
    <text evidence="1">The sequence shown here is derived from an EMBL/GenBank/DDBJ whole genome shotgun (WGS) entry which is preliminary data.</text>
</comment>
<keyword evidence="2" id="KW-1185">Reference proteome</keyword>
<proteinExistence type="predicted"/>
<gene>
    <name evidence="1" type="ORF">DPMN_135571</name>
</gene>
<dbReference type="Proteomes" id="UP000828390">
    <property type="component" value="Unassembled WGS sequence"/>
</dbReference>
<name>A0A9D4G1U3_DREPO</name>
<dbReference type="EMBL" id="JAIWYP010000006">
    <property type="protein sequence ID" value="KAH3807236.1"/>
    <property type="molecule type" value="Genomic_DNA"/>
</dbReference>
<accession>A0A9D4G1U3</accession>
<protein>
    <submittedName>
        <fullName evidence="1">Uncharacterized protein</fullName>
    </submittedName>
</protein>
<sequence length="51" mass="6118">MAMAFPVWLSDSPVYCTSIRGTEFIWRRDSWIKPGFHSNNYIRASRFYKEV</sequence>